<name>A0A401RAT6_STRNR</name>
<dbReference type="RefSeq" id="WP_037682586.1">
    <property type="nucleotide sequence ID" value="NZ_BHXC01000007.1"/>
</dbReference>
<dbReference type="PANTHER" id="PTHR48050:SF13">
    <property type="entry name" value="STEROL 3-BETA-GLUCOSYLTRANSFERASE UGT80A2"/>
    <property type="match status" value="1"/>
</dbReference>
<dbReference type="Proteomes" id="UP000288351">
    <property type="component" value="Unassembled WGS sequence"/>
</dbReference>
<keyword evidence="3 6" id="KW-0808">Transferase</keyword>
<dbReference type="GO" id="GO:0008194">
    <property type="term" value="F:UDP-glycosyltransferase activity"/>
    <property type="evidence" value="ECO:0007669"/>
    <property type="project" value="InterPro"/>
</dbReference>
<proteinExistence type="inferred from homology"/>
<accession>A0A401RAT6</accession>
<gene>
    <name evidence="6" type="ORF">SALB_07576</name>
</gene>
<dbReference type="InterPro" id="IPR010610">
    <property type="entry name" value="EryCIII-like_C"/>
</dbReference>
<dbReference type="AlphaFoldDB" id="A0A401RAT6"/>
<dbReference type="EMBL" id="BHXC01000007">
    <property type="protein sequence ID" value="GCB94775.1"/>
    <property type="molecule type" value="Genomic_DNA"/>
</dbReference>
<sequence length="394" mass="42294">MRVLVMTTPDPSHLPPLVPVAWALRAAGHDVLVLGQPDSAESARTAGLNFVCLGDWFRTEELVLRALAPGKRPLESRPRADPRMKGGFGGVWIEHAKDMAGTYLDFARAHRPDLILSDPLNYSALIAGGVLGVPAVHHRWGVDPIGTPRLPAARQELQATCQALGLDALPDPAAVLDPCPTALQLPELTGQTPLRYVPFNGSGTVPDWLRAEWGRPRTGPHRVVVSLGRRTLAYHGVPFTRTLLHALGELPDVELLATVGAEHRQQIGPVPDAVRMVDPFPLHLALDSCDAIVTHGGSATTMTAALHGLPQLALPQMADCFAHGDRLAATGAGLTLDTVAAQDDPDQLRRSLTRLLTDPHHAEAAAALRQDMERMPTPAQTVGTLERLAGHRTR</sequence>
<dbReference type="CDD" id="cd03784">
    <property type="entry name" value="GT1_Gtf-like"/>
    <property type="match status" value="1"/>
</dbReference>
<dbReference type="SUPFAM" id="SSF53756">
    <property type="entry name" value="UDP-Glycosyltransferase/glycogen phosphorylase"/>
    <property type="match status" value="1"/>
</dbReference>
<feature type="domain" description="Erythromycin biosynthesis protein CIII-like C-terminal" evidence="4">
    <location>
        <begin position="242"/>
        <end position="388"/>
    </location>
</feature>
<dbReference type="InterPro" id="IPR050426">
    <property type="entry name" value="Glycosyltransferase_28"/>
</dbReference>
<dbReference type="PANTHER" id="PTHR48050">
    <property type="entry name" value="STEROL 3-BETA-GLUCOSYLTRANSFERASE"/>
    <property type="match status" value="1"/>
</dbReference>
<dbReference type="GO" id="GO:0016758">
    <property type="term" value="F:hexosyltransferase activity"/>
    <property type="evidence" value="ECO:0007669"/>
    <property type="project" value="UniProtKB-ARBA"/>
</dbReference>
<evidence type="ECO:0000256" key="3">
    <source>
        <dbReference type="ARBA" id="ARBA00022679"/>
    </source>
</evidence>
<evidence type="ECO:0000313" key="6">
    <source>
        <dbReference type="EMBL" id="GCB94775.1"/>
    </source>
</evidence>
<dbReference type="GO" id="GO:0017000">
    <property type="term" value="P:antibiotic biosynthetic process"/>
    <property type="evidence" value="ECO:0007669"/>
    <property type="project" value="UniProtKB-ARBA"/>
</dbReference>
<dbReference type="Gene3D" id="3.40.50.2000">
    <property type="entry name" value="Glycogen Phosphorylase B"/>
    <property type="match status" value="2"/>
</dbReference>
<evidence type="ECO:0000313" key="7">
    <source>
        <dbReference type="Proteomes" id="UP000288351"/>
    </source>
</evidence>
<keyword evidence="2" id="KW-0328">Glycosyltransferase</keyword>
<evidence type="ECO:0000259" key="5">
    <source>
        <dbReference type="Pfam" id="PF21036"/>
    </source>
</evidence>
<protein>
    <submittedName>
        <fullName evidence="6">Glycosyl transferase</fullName>
    </submittedName>
</protein>
<dbReference type="Pfam" id="PF21036">
    <property type="entry name" value="EryCIII-like_N"/>
    <property type="match status" value="1"/>
</dbReference>
<evidence type="ECO:0000259" key="4">
    <source>
        <dbReference type="Pfam" id="PF06722"/>
    </source>
</evidence>
<feature type="domain" description="Erythromycin biosynthesis protein CIII-like N-terminal" evidence="5">
    <location>
        <begin position="22"/>
        <end position="228"/>
    </location>
</feature>
<comment type="similarity">
    <text evidence="1">Belongs to the glycosyltransferase 28 family.</text>
</comment>
<evidence type="ECO:0000256" key="1">
    <source>
        <dbReference type="ARBA" id="ARBA00006962"/>
    </source>
</evidence>
<dbReference type="InterPro" id="IPR048284">
    <property type="entry name" value="EryCIII-like_N"/>
</dbReference>
<evidence type="ECO:0000256" key="2">
    <source>
        <dbReference type="ARBA" id="ARBA00022676"/>
    </source>
</evidence>
<dbReference type="Pfam" id="PF06722">
    <property type="entry name" value="EryCIII-like_C"/>
    <property type="match status" value="1"/>
</dbReference>
<organism evidence="6 7">
    <name type="scientific">Streptomyces noursei</name>
    <name type="common">Streptomyces albulus</name>
    <dbReference type="NCBI Taxonomy" id="1971"/>
    <lineage>
        <taxon>Bacteria</taxon>
        <taxon>Bacillati</taxon>
        <taxon>Actinomycetota</taxon>
        <taxon>Actinomycetes</taxon>
        <taxon>Kitasatosporales</taxon>
        <taxon>Streptomycetaceae</taxon>
        <taxon>Streptomyces</taxon>
    </lineage>
</organism>
<dbReference type="InterPro" id="IPR002213">
    <property type="entry name" value="UDP_glucos_trans"/>
</dbReference>
<reference evidence="6 7" key="1">
    <citation type="journal article" date="2019" name="Microbiol. Resour. Announc.">
        <title>Draft Genome Sequence of the Most Traditional epsilon-Poly-l-Lysine Producer, Streptomyces albulus NBRC14147.</title>
        <authorList>
            <person name="Yamanaka K."/>
            <person name="Hamano Y."/>
        </authorList>
    </citation>
    <scope>NUCLEOTIDE SEQUENCE [LARGE SCALE GENOMIC DNA]</scope>
    <source>
        <strain evidence="6 7">NBRC 14147</strain>
    </source>
</reference>
<comment type="caution">
    <text evidence="6">The sequence shown here is derived from an EMBL/GenBank/DDBJ whole genome shotgun (WGS) entry which is preliminary data.</text>
</comment>